<evidence type="ECO:0000259" key="3">
    <source>
        <dbReference type="Pfam" id="PF04509"/>
    </source>
</evidence>
<evidence type="ECO:0000313" key="4">
    <source>
        <dbReference type="EMBL" id="MCX2818416.1"/>
    </source>
</evidence>
<evidence type="ECO:0000256" key="2">
    <source>
        <dbReference type="ARBA" id="ARBA00022801"/>
    </source>
</evidence>
<evidence type="ECO:0000313" key="5">
    <source>
        <dbReference type="Proteomes" id="UP001149411"/>
    </source>
</evidence>
<reference evidence="4" key="1">
    <citation type="submission" date="2022-09" db="EMBL/GenBank/DDBJ databases">
        <title>Haloadaptaus new haloarchaeum isolated from saline soil.</title>
        <authorList>
            <person name="Duran-Viseras A."/>
            <person name="Sanchez-Porro C."/>
            <person name="Ventosa A."/>
        </authorList>
    </citation>
    <scope>NUCLEOTIDE SEQUENCE</scope>
    <source>
        <strain evidence="4">F3-133</strain>
    </source>
</reference>
<keyword evidence="5" id="KW-1185">Reference proteome</keyword>
<dbReference type="EMBL" id="RKLV01000003">
    <property type="protein sequence ID" value="MCX2818416.1"/>
    <property type="molecule type" value="Genomic_DNA"/>
</dbReference>
<dbReference type="PANTHER" id="PTHR43693">
    <property type="entry name" value="PROTEIN PHOSPHATASE CHEZ"/>
    <property type="match status" value="1"/>
</dbReference>
<dbReference type="InterPro" id="IPR050992">
    <property type="entry name" value="CheZ_family_phosphatases"/>
</dbReference>
<dbReference type="Pfam" id="PF04509">
    <property type="entry name" value="CheC"/>
    <property type="match status" value="1"/>
</dbReference>
<dbReference type="Gene3D" id="3.40.1550.10">
    <property type="entry name" value="CheC-like"/>
    <property type="match status" value="1"/>
</dbReference>
<comment type="caution">
    <text evidence="4">The sequence shown here is derived from an EMBL/GenBank/DDBJ whole genome shotgun (WGS) entry which is preliminary data.</text>
</comment>
<gene>
    <name evidence="4" type="ORF">EGH25_03495</name>
</gene>
<feature type="domain" description="CheC-like protein" evidence="3">
    <location>
        <begin position="92"/>
        <end position="124"/>
    </location>
</feature>
<dbReference type="Proteomes" id="UP001149411">
    <property type="component" value="Unassembled WGS sequence"/>
</dbReference>
<organism evidence="4 5">
    <name type="scientific">Halorutilus salinus</name>
    <dbReference type="NCBI Taxonomy" id="2487751"/>
    <lineage>
        <taxon>Archaea</taxon>
        <taxon>Methanobacteriati</taxon>
        <taxon>Methanobacteriota</taxon>
        <taxon>Stenosarchaea group</taxon>
        <taxon>Halobacteria</taxon>
        <taxon>Halorutilales</taxon>
        <taxon>Halorutilaceae</taxon>
        <taxon>Halorutilus</taxon>
    </lineage>
</organism>
<evidence type="ECO:0000256" key="1">
    <source>
        <dbReference type="ARBA" id="ARBA00022500"/>
    </source>
</evidence>
<proteinExistence type="predicted"/>
<dbReference type="CDD" id="cd17911">
    <property type="entry name" value="CheC_ClassIII"/>
    <property type="match status" value="1"/>
</dbReference>
<name>A0A9Q4C504_9EURY</name>
<dbReference type="InterPro" id="IPR028976">
    <property type="entry name" value="CheC-like_sf"/>
</dbReference>
<dbReference type="AlphaFoldDB" id="A0A9Q4C504"/>
<dbReference type="RefSeq" id="WP_266086249.1">
    <property type="nucleotide sequence ID" value="NZ_RKLV01000003.1"/>
</dbReference>
<dbReference type="SUPFAM" id="SSF103039">
    <property type="entry name" value="CheC-like"/>
    <property type="match status" value="1"/>
</dbReference>
<keyword evidence="1" id="KW-0145">Chemotaxis</keyword>
<accession>A0A9Q4C504</accession>
<dbReference type="GO" id="GO:0016787">
    <property type="term" value="F:hydrolase activity"/>
    <property type="evidence" value="ECO:0007669"/>
    <property type="project" value="UniProtKB-KW"/>
</dbReference>
<dbReference type="GO" id="GO:0006935">
    <property type="term" value="P:chemotaxis"/>
    <property type="evidence" value="ECO:0007669"/>
    <property type="project" value="UniProtKB-KW"/>
</dbReference>
<dbReference type="InterPro" id="IPR007597">
    <property type="entry name" value="CheC"/>
</dbReference>
<sequence>MENSSETVAENLSAMTSEPMEVEVKKLRFLKEGVSEEISDDGEGEVVCVYCGLQDPPNGVFAVTFSPEEAAEVSQFMMGSLPDEYGEDHGMVVQEIGNVMTSGFVDGIADMLGKKIEITTPTVFDGDAEAVADHLKKQTESGPATFVVLNTVINAVDHDVRCRAFLLPNIDEFAELVNTIPELDIEEEAEDEKKPFD</sequence>
<keyword evidence="2" id="KW-0378">Hydrolase</keyword>
<dbReference type="PANTHER" id="PTHR43693:SF1">
    <property type="entry name" value="PROTEIN PHOSPHATASE CHEZ"/>
    <property type="match status" value="1"/>
</dbReference>
<protein>
    <submittedName>
        <fullName evidence="4">Chemotaxis protein CheC</fullName>
    </submittedName>
</protein>